<keyword evidence="2" id="KW-1133">Transmembrane helix</keyword>
<evidence type="ECO:0000313" key="4">
    <source>
        <dbReference type="EMBL" id="TXG89007.1"/>
    </source>
</evidence>
<keyword evidence="2" id="KW-0472">Membrane</keyword>
<dbReference type="RefSeq" id="WP_010836948.1">
    <property type="nucleotide sequence ID" value="NZ_QRCM01000001.1"/>
</dbReference>
<dbReference type="AlphaFoldDB" id="A0A6P2C8D6"/>
<evidence type="ECO:0000256" key="1">
    <source>
        <dbReference type="SAM" id="MobiDB-lite"/>
    </source>
</evidence>
<name>A0A6P2C8D6_9NOCA</name>
<keyword evidence="2" id="KW-0812">Transmembrane</keyword>
<evidence type="ECO:0000313" key="5">
    <source>
        <dbReference type="Proteomes" id="UP000471120"/>
    </source>
</evidence>
<reference evidence="4 5" key="1">
    <citation type="submission" date="2018-07" db="EMBL/GenBank/DDBJ databases">
        <title>Genome sequence of Rhodococcus rhodnii ATCC 35071 from Rhodnius prolixus.</title>
        <authorList>
            <person name="Patel V."/>
            <person name="Vogel K.J."/>
        </authorList>
    </citation>
    <scope>NUCLEOTIDE SEQUENCE [LARGE SCALE GENOMIC DNA]</scope>
    <source>
        <strain evidence="4 5">ATCC 35071</strain>
    </source>
</reference>
<dbReference type="InterPro" id="IPR011434">
    <property type="entry name" value="Ltp-like_HTH"/>
</dbReference>
<dbReference type="EMBL" id="QRCM01000001">
    <property type="protein sequence ID" value="TXG89007.1"/>
    <property type="molecule type" value="Genomic_DNA"/>
</dbReference>
<feature type="transmembrane region" description="Helical" evidence="2">
    <location>
        <begin position="25"/>
        <end position="43"/>
    </location>
</feature>
<organism evidence="4 5">
    <name type="scientific">Rhodococcus rhodnii</name>
    <dbReference type="NCBI Taxonomy" id="38312"/>
    <lineage>
        <taxon>Bacteria</taxon>
        <taxon>Bacillati</taxon>
        <taxon>Actinomycetota</taxon>
        <taxon>Actinomycetes</taxon>
        <taxon>Mycobacteriales</taxon>
        <taxon>Nocardiaceae</taxon>
        <taxon>Rhodococcus</taxon>
    </lineage>
</organism>
<dbReference type="InterPro" id="IPR036388">
    <property type="entry name" value="WH-like_DNA-bd_sf"/>
</dbReference>
<feature type="domain" description="Putative host cell surface-exposed lipoprotein Ltp-like HTH region" evidence="3">
    <location>
        <begin position="117"/>
        <end position="158"/>
    </location>
</feature>
<feature type="domain" description="Putative host cell surface-exposed lipoprotein Ltp-like HTH region" evidence="3">
    <location>
        <begin position="162"/>
        <end position="204"/>
    </location>
</feature>
<gene>
    <name evidence="4" type="ORF">DW322_00590</name>
</gene>
<dbReference type="Gene3D" id="1.10.10.10">
    <property type="entry name" value="Winged helix-like DNA-binding domain superfamily/Winged helix DNA-binding domain"/>
    <property type="match status" value="2"/>
</dbReference>
<protein>
    <recommendedName>
        <fullName evidence="3">Putative host cell surface-exposed lipoprotein Ltp-like HTH region domain-containing protein</fullName>
    </recommendedName>
</protein>
<dbReference type="Pfam" id="PF07553">
    <property type="entry name" value="Lipoprotein_Ltp"/>
    <property type="match status" value="2"/>
</dbReference>
<sequence length="207" mass="21138">MTESYPTAQPGLPTGASAPKKRKKWPWVVGAIALVLAFGAAFGEADTDTAGTATAAPSNEAAVVPAPPAPAAPVAPVAPVAPAEAAVDAAPAVDAVLPVTTAASAPAPTEPQVSAGQRNALRSAEQYLQFTAFSRSGLIDQLAFEGFSTEDATYAADTVTVDWNEQAARSAEQYLDFTSFSRSGLVDQLVFEGFTAAQAEYGADAAY</sequence>
<accession>A0A6P2C8D6</accession>
<dbReference type="Proteomes" id="UP000471120">
    <property type="component" value="Unassembled WGS sequence"/>
</dbReference>
<comment type="caution">
    <text evidence="4">The sequence shown here is derived from an EMBL/GenBank/DDBJ whole genome shotgun (WGS) entry which is preliminary data.</text>
</comment>
<evidence type="ECO:0000256" key="2">
    <source>
        <dbReference type="SAM" id="Phobius"/>
    </source>
</evidence>
<evidence type="ECO:0000259" key="3">
    <source>
        <dbReference type="Pfam" id="PF07553"/>
    </source>
</evidence>
<feature type="region of interest" description="Disordered" evidence="1">
    <location>
        <begin position="1"/>
        <end position="20"/>
    </location>
</feature>
<proteinExistence type="predicted"/>